<protein>
    <submittedName>
        <fullName evidence="2">Uncharacterized protein</fullName>
    </submittedName>
</protein>
<dbReference type="EMBL" id="NRGR01000020">
    <property type="protein sequence ID" value="PCC38835.1"/>
    <property type="molecule type" value="Genomic_DNA"/>
</dbReference>
<evidence type="ECO:0000256" key="1">
    <source>
        <dbReference type="SAM" id="Phobius"/>
    </source>
</evidence>
<keyword evidence="1" id="KW-1133">Transmembrane helix</keyword>
<accession>A0A2A3YIB2</accession>
<name>A0A2A3YIB2_9MICO</name>
<dbReference type="Proteomes" id="UP000218598">
    <property type="component" value="Unassembled WGS sequence"/>
</dbReference>
<keyword evidence="1" id="KW-0812">Transmembrane</keyword>
<organism evidence="2 3">
    <name type="scientific">Brachybacterium alimentarium</name>
    <dbReference type="NCBI Taxonomy" id="47845"/>
    <lineage>
        <taxon>Bacteria</taxon>
        <taxon>Bacillati</taxon>
        <taxon>Actinomycetota</taxon>
        <taxon>Actinomycetes</taxon>
        <taxon>Micrococcales</taxon>
        <taxon>Dermabacteraceae</taxon>
        <taxon>Brachybacterium</taxon>
    </lineage>
</organism>
<evidence type="ECO:0000313" key="2">
    <source>
        <dbReference type="EMBL" id="PCC38835.1"/>
    </source>
</evidence>
<gene>
    <name evidence="2" type="ORF">CIK66_13015</name>
</gene>
<sequence>MSKALSGILITILTLVPAGIAIVVTIEAVRTGRVALGGDSVADNIPVDFYGTSSFLPAGVLDNAGWVIAACIVWIIAAALLAGLTVLRRTDARRTR</sequence>
<proteinExistence type="predicted"/>
<evidence type="ECO:0000313" key="3">
    <source>
        <dbReference type="Proteomes" id="UP000218598"/>
    </source>
</evidence>
<comment type="caution">
    <text evidence="2">The sequence shown here is derived from an EMBL/GenBank/DDBJ whole genome shotgun (WGS) entry which is preliminary data.</text>
</comment>
<keyword evidence="1" id="KW-0472">Membrane</keyword>
<dbReference type="AlphaFoldDB" id="A0A2A3YIB2"/>
<reference evidence="2 3" key="1">
    <citation type="journal article" date="2017" name="Elife">
        <title>Extensive horizontal gene transfer in cheese-associated bacteria.</title>
        <authorList>
            <person name="Bonham K.S."/>
            <person name="Wolfe B.E."/>
            <person name="Dutton R.J."/>
        </authorList>
    </citation>
    <scope>NUCLEOTIDE SEQUENCE [LARGE SCALE GENOMIC DNA]</scope>
    <source>
        <strain evidence="2 3">341_9</strain>
    </source>
</reference>
<keyword evidence="3" id="KW-1185">Reference proteome</keyword>
<dbReference type="RefSeq" id="WP_096166281.1">
    <property type="nucleotide sequence ID" value="NZ_BAAAIQ010000005.1"/>
</dbReference>
<feature type="transmembrane region" description="Helical" evidence="1">
    <location>
        <begin position="64"/>
        <end position="87"/>
    </location>
</feature>